<evidence type="ECO:0000256" key="2">
    <source>
        <dbReference type="ARBA" id="ARBA00012727"/>
    </source>
</evidence>
<sequence>MALETYQAKRDFKITPEPRGKPARVKGNSFVIQKHNATRLHYDFRLEMDGVLKSWAVTKGPSLNPEDKRLAVHVEDHPLSYGDFEGIIPKGQYGGGTVIVWDRGTWMPLGDPHKAYRKGHMEFELDGEKLKGRWHLVRMHGKPGEKRENWLLIKGDDEEARHEGSPDILKERPESAKTGRELEEVAENPDATWQSKPQGGKAVAAKTKAPARKAKAPALQRNWPKGAKKAAMPEFIDPELAKLKPKPPAGERWIHEIKFDGYRLQVKIEDGRVTMLTRGGLDWTEKFGRDVVDAFASLPIETAVIDGELVVERDTGASDFSALQHDLSEGRYDRFVFYAFDLIHLDGYSLLNVSLLERKHLLEKLIPGNSEKLRYSTHFNENGGLVLNHACRLSLEGVVSKLSDSKYVSGRNGEWIKSKCSQRQEFVIGGYVPSTATKNAIGSLAMGYYEDGALKHVGRVGTGYTVATAQMLYERLSAMEMKQSSFDDKLTAEERRGLHYVKPQLVAEVEFRAWSADGNLRHAAFRGLREDKPAKDVVREMEKTTAKNLPKSAVTLTHPDRIYWPDEGVTKEGLANYYAQVWRFMAPYVVNRPLALLRLPDGVSGHQRFFQKHAWKGMNEHIEQITDPKDKGGEKLLRVTDFDGVVALVQSAVLEIHPWGTTTDNWEKPDMITMDLDPGEDVPWENVIAAAYELKERIESEGLAAFVKTSGGKGLHVVTPLEPKAGWADVKGFAKWLADSMSKDEPDRYLATATKAKRSGKIFIDYLRNGRGNTAVAAYSTRARPGAAVSMPLEWSELTTEIGPAYFTVDNTPARLDALSRDPWDGFFAAAKPLQKRKR</sequence>
<dbReference type="CDD" id="cd07906">
    <property type="entry name" value="Adenylation_DNA_ligase_LigD_LigC"/>
    <property type="match status" value="1"/>
</dbReference>
<evidence type="ECO:0000256" key="5">
    <source>
        <dbReference type="ARBA" id="ARBA00022695"/>
    </source>
</evidence>
<dbReference type="InterPro" id="IPR012309">
    <property type="entry name" value="DNA_ligase_ATP-dep_C"/>
</dbReference>
<dbReference type="InterPro" id="IPR033651">
    <property type="entry name" value="PaeLigD_Pol-like"/>
</dbReference>
<keyword evidence="14" id="KW-0238">DNA-binding</keyword>
<dbReference type="SUPFAM" id="SSF50249">
    <property type="entry name" value="Nucleic acid-binding proteins"/>
    <property type="match status" value="1"/>
</dbReference>
<evidence type="ECO:0000259" key="22">
    <source>
        <dbReference type="PROSITE" id="PS50160"/>
    </source>
</evidence>
<proteinExistence type="predicted"/>
<feature type="region of interest" description="Disordered" evidence="21">
    <location>
        <begin position="157"/>
        <end position="180"/>
    </location>
</feature>
<keyword evidence="18" id="KW-0511">Multifunctional enzyme</keyword>
<dbReference type="SUPFAM" id="SSF56091">
    <property type="entry name" value="DNA ligase/mRNA capping enzyme, catalytic domain"/>
    <property type="match status" value="1"/>
</dbReference>
<evidence type="ECO:0000256" key="3">
    <source>
        <dbReference type="ARBA" id="ARBA00022598"/>
    </source>
</evidence>
<keyword evidence="17" id="KW-0464">Manganese</keyword>
<comment type="cofactor">
    <cofactor evidence="1">
        <name>Mn(2+)</name>
        <dbReference type="ChEBI" id="CHEBI:29035"/>
    </cofactor>
</comment>
<keyword evidence="3 23" id="KW-0436">Ligase</keyword>
<evidence type="ECO:0000256" key="14">
    <source>
        <dbReference type="ARBA" id="ARBA00023125"/>
    </source>
</evidence>
<evidence type="ECO:0000256" key="13">
    <source>
        <dbReference type="ARBA" id="ARBA00022932"/>
    </source>
</evidence>
<organism evidence="23 24">
    <name type="scientific">Rhizobium mesosinicum</name>
    <dbReference type="NCBI Taxonomy" id="335017"/>
    <lineage>
        <taxon>Bacteria</taxon>
        <taxon>Pseudomonadati</taxon>
        <taxon>Pseudomonadota</taxon>
        <taxon>Alphaproteobacteria</taxon>
        <taxon>Hyphomicrobiales</taxon>
        <taxon>Rhizobiaceae</taxon>
        <taxon>Rhizobium/Agrobacterium group</taxon>
        <taxon>Rhizobium</taxon>
    </lineage>
</organism>
<keyword evidence="16" id="KW-0234">DNA repair</keyword>
<evidence type="ECO:0000256" key="8">
    <source>
        <dbReference type="ARBA" id="ARBA00022741"/>
    </source>
</evidence>
<evidence type="ECO:0000256" key="15">
    <source>
        <dbReference type="ARBA" id="ARBA00023172"/>
    </source>
</evidence>
<dbReference type="PROSITE" id="PS50160">
    <property type="entry name" value="DNA_LIGASE_A3"/>
    <property type="match status" value="1"/>
</dbReference>
<keyword evidence="8" id="KW-0547">Nucleotide-binding</keyword>
<dbReference type="Gene3D" id="3.30.1490.70">
    <property type="match status" value="1"/>
</dbReference>
<keyword evidence="15" id="KW-0233">DNA recombination</keyword>
<dbReference type="InterPro" id="IPR014143">
    <property type="entry name" value="NHEJ_ligase_prk"/>
</dbReference>
<keyword evidence="13" id="KW-0239">DNA-directed DNA polymerase</keyword>
<evidence type="ECO:0000256" key="4">
    <source>
        <dbReference type="ARBA" id="ARBA00022679"/>
    </source>
</evidence>
<dbReference type="Pfam" id="PF04679">
    <property type="entry name" value="DNA_ligase_A_C"/>
    <property type="match status" value="1"/>
</dbReference>
<evidence type="ECO:0000256" key="17">
    <source>
        <dbReference type="ARBA" id="ARBA00023211"/>
    </source>
</evidence>
<evidence type="ECO:0000256" key="12">
    <source>
        <dbReference type="ARBA" id="ARBA00022840"/>
    </source>
</evidence>
<evidence type="ECO:0000256" key="10">
    <source>
        <dbReference type="ARBA" id="ARBA00022801"/>
    </source>
</evidence>
<dbReference type="CDD" id="cd07971">
    <property type="entry name" value="OBF_DNA_ligase_LigD"/>
    <property type="match status" value="1"/>
</dbReference>
<evidence type="ECO:0000313" key="24">
    <source>
        <dbReference type="Proteomes" id="UP000717752"/>
    </source>
</evidence>
<dbReference type="NCBIfam" id="TIGR02779">
    <property type="entry name" value="NHEJ_ligase_lig"/>
    <property type="match status" value="1"/>
</dbReference>
<protein>
    <recommendedName>
        <fullName evidence="2">DNA ligase (ATP)</fullName>
        <ecNumber evidence="2">6.5.1.1</ecNumber>
    </recommendedName>
    <alternativeName>
        <fullName evidence="19">NHEJ DNA polymerase</fullName>
    </alternativeName>
</protein>
<feature type="compositionally biased region" description="Basic and acidic residues" evidence="21">
    <location>
        <begin position="159"/>
        <end position="180"/>
    </location>
</feature>
<evidence type="ECO:0000313" key="23">
    <source>
        <dbReference type="EMBL" id="MBW9051795.1"/>
    </source>
</evidence>
<dbReference type="Pfam" id="PF13298">
    <property type="entry name" value="LigD_N"/>
    <property type="match status" value="1"/>
</dbReference>
<evidence type="ECO:0000256" key="19">
    <source>
        <dbReference type="ARBA" id="ARBA00029943"/>
    </source>
</evidence>
<evidence type="ECO:0000256" key="20">
    <source>
        <dbReference type="ARBA" id="ARBA00034003"/>
    </source>
</evidence>
<dbReference type="InterPro" id="IPR014145">
    <property type="entry name" value="LigD_pol_dom"/>
</dbReference>
<dbReference type="Pfam" id="PF21686">
    <property type="entry name" value="LigD_Prim-Pol"/>
    <property type="match status" value="1"/>
</dbReference>
<dbReference type="NCBIfam" id="TIGR02777">
    <property type="entry name" value="LigD_PE_dom"/>
    <property type="match status" value="1"/>
</dbReference>
<keyword evidence="24" id="KW-1185">Reference proteome</keyword>
<dbReference type="Pfam" id="PF01068">
    <property type="entry name" value="DNA_ligase_A_M"/>
    <property type="match status" value="1"/>
</dbReference>
<dbReference type="Gene3D" id="3.30.470.30">
    <property type="entry name" value="DNA ligase/mRNA capping enzyme"/>
    <property type="match status" value="1"/>
</dbReference>
<evidence type="ECO:0000256" key="16">
    <source>
        <dbReference type="ARBA" id="ARBA00023204"/>
    </source>
</evidence>
<accession>A0ABS7GPE9</accession>
<evidence type="ECO:0000256" key="7">
    <source>
        <dbReference type="ARBA" id="ARBA00022723"/>
    </source>
</evidence>
<feature type="domain" description="ATP-dependent DNA ligase family profile" evidence="22">
    <location>
        <begin position="337"/>
        <end position="452"/>
    </location>
</feature>
<dbReference type="NCBIfam" id="NF004628">
    <property type="entry name" value="PRK05972.1"/>
    <property type="match status" value="1"/>
</dbReference>
<keyword evidence="4" id="KW-0808">Transferase</keyword>
<dbReference type="Gene3D" id="2.40.50.140">
    <property type="entry name" value="Nucleic acid-binding proteins"/>
    <property type="match status" value="1"/>
</dbReference>
<dbReference type="InterPro" id="IPR014146">
    <property type="entry name" value="LigD_ligase_dom"/>
</dbReference>
<keyword evidence="5" id="KW-0548">Nucleotidyltransferase</keyword>
<dbReference type="NCBIfam" id="TIGR02778">
    <property type="entry name" value="ligD_pol"/>
    <property type="match status" value="1"/>
</dbReference>
<comment type="catalytic activity">
    <reaction evidence="20">
        <text>ATP + (deoxyribonucleotide)n-3'-hydroxyl + 5'-phospho-(deoxyribonucleotide)m = (deoxyribonucleotide)n+m + AMP + diphosphate.</text>
        <dbReference type="EC" id="6.5.1.1"/>
    </reaction>
</comment>
<dbReference type="Gene3D" id="3.90.920.10">
    <property type="entry name" value="DNA primase, PRIM domain"/>
    <property type="match status" value="1"/>
</dbReference>
<keyword evidence="9" id="KW-0227">DNA damage</keyword>
<keyword evidence="11" id="KW-0269">Exonuclease</keyword>
<dbReference type="PANTHER" id="PTHR42705:SF2">
    <property type="entry name" value="BIFUNCTIONAL NON-HOMOLOGOUS END JOINING PROTEIN LIGD"/>
    <property type="match status" value="1"/>
</dbReference>
<feature type="region of interest" description="Disordered" evidence="21">
    <location>
        <begin position="206"/>
        <end position="228"/>
    </location>
</feature>
<dbReference type="Proteomes" id="UP000717752">
    <property type="component" value="Unassembled WGS sequence"/>
</dbReference>
<dbReference type="NCBIfam" id="TIGR02776">
    <property type="entry name" value="NHEJ_ligase_prk"/>
    <property type="match status" value="1"/>
</dbReference>
<dbReference type="InterPro" id="IPR014144">
    <property type="entry name" value="LigD_PE_domain"/>
</dbReference>
<comment type="caution">
    <text evidence="23">The sequence shown here is derived from an EMBL/GenBank/DDBJ whole genome shotgun (WGS) entry which is preliminary data.</text>
</comment>
<dbReference type="InterPro" id="IPR012340">
    <property type="entry name" value="NA-bd_OB-fold"/>
</dbReference>
<keyword evidence="12" id="KW-0067">ATP-binding</keyword>
<dbReference type="EC" id="6.5.1.1" evidence="2"/>
<dbReference type="CDD" id="cd04862">
    <property type="entry name" value="PaeLigD_Pol_like"/>
    <property type="match status" value="1"/>
</dbReference>
<dbReference type="InterPro" id="IPR012310">
    <property type="entry name" value="DNA_ligase_ATP-dep_cent"/>
</dbReference>
<dbReference type="GO" id="GO:0016874">
    <property type="term" value="F:ligase activity"/>
    <property type="evidence" value="ECO:0007669"/>
    <property type="project" value="UniProtKB-KW"/>
</dbReference>
<evidence type="ECO:0000256" key="6">
    <source>
        <dbReference type="ARBA" id="ARBA00022722"/>
    </source>
</evidence>
<reference evidence="23 24" key="1">
    <citation type="journal article" date="2021" name="MBio">
        <title>Poor Competitiveness of Bradyrhizobium in Pigeon Pea Root Colonization in Indian Soils.</title>
        <authorList>
            <person name="Chalasani D."/>
            <person name="Basu A."/>
            <person name="Pullabhotla S.V.S.R.N."/>
            <person name="Jorrin B."/>
            <person name="Neal A.L."/>
            <person name="Poole P.S."/>
            <person name="Podile A.R."/>
            <person name="Tkacz A."/>
        </authorList>
    </citation>
    <scope>NUCLEOTIDE SEQUENCE [LARGE SCALE GENOMIC DNA]</scope>
    <source>
        <strain evidence="23 24">HU56</strain>
    </source>
</reference>
<dbReference type="InterPro" id="IPR052171">
    <property type="entry name" value="NHEJ_LigD"/>
</dbReference>
<keyword evidence="6" id="KW-0540">Nuclease</keyword>
<evidence type="ECO:0000256" key="21">
    <source>
        <dbReference type="SAM" id="MobiDB-lite"/>
    </source>
</evidence>
<evidence type="ECO:0000256" key="9">
    <source>
        <dbReference type="ARBA" id="ARBA00022763"/>
    </source>
</evidence>
<name>A0ABS7GPE9_9HYPH</name>
<gene>
    <name evidence="23" type="primary">ligD</name>
    <name evidence="23" type="ORF">JNB85_05115</name>
</gene>
<evidence type="ECO:0000256" key="18">
    <source>
        <dbReference type="ARBA" id="ARBA00023268"/>
    </source>
</evidence>
<evidence type="ECO:0000256" key="1">
    <source>
        <dbReference type="ARBA" id="ARBA00001936"/>
    </source>
</evidence>
<dbReference type="RefSeq" id="WP_220333302.1">
    <property type="nucleotide sequence ID" value="NZ_JAEUAK010000002.1"/>
</dbReference>
<dbReference type="PANTHER" id="PTHR42705">
    <property type="entry name" value="BIFUNCTIONAL NON-HOMOLOGOUS END JOINING PROTEIN LIGD"/>
    <property type="match status" value="1"/>
</dbReference>
<dbReference type="EMBL" id="JAEUAK010000002">
    <property type="protein sequence ID" value="MBW9051795.1"/>
    <property type="molecule type" value="Genomic_DNA"/>
</dbReference>
<keyword evidence="10" id="KW-0378">Hydrolase</keyword>
<evidence type="ECO:0000256" key="11">
    <source>
        <dbReference type="ARBA" id="ARBA00022839"/>
    </source>
</evidence>
<keyword evidence="7" id="KW-0479">Metal-binding</keyword>